<comment type="similarity">
    <text evidence="1">Belongs to the YciI family.</text>
</comment>
<dbReference type="EMBL" id="FNAQ01000002">
    <property type="protein sequence ID" value="SDD97008.1"/>
    <property type="molecule type" value="Genomic_DNA"/>
</dbReference>
<proteinExistence type="inferred from homology"/>
<protein>
    <recommendedName>
        <fullName evidence="2">YCII-related domain-containing protein</fullName>
    </recommendedName>
</protein>
<dbReference type="InterPro" id="IPR005545">
    <property type="entry name" value="YCII"/>
</dbReference>
<evidence type="ECO:0000313" key="3">
    <source>
        <dbReference type="EMBL" id="SDD97008.1"/>
    </source>
</evidence>
<dbReference type="OrthoDB" id="2293521at2"/>
<dbReference type="AlphaFoldDB" id="A0A1G6Z320"/>
<dbReference type="PANTHER" id="PTHR33606:SF3">
    <property type="entry name" value="PROTEIN YCII"/>
    <property type="match status" value="1"/>
</dbReference>
<dbReference type="InterPro" id="IPR011008">
    <property type="entry name" value="Dimeric_a/b-barrel"/>
</dbReference>
<evidence type="ECO:0000313" key="4">
    <source>
        <dbReference type="Proteomes" id="UP000243205"/>
    </source>
</evidence>
<dbReference type="SUPFAM" id="SSF54909">
    <property type="entry name" value="Dimeric alpha+beta barrel"/>
    <property type="match status" value="1"/>
</dbReference>
<keyword evidence="4" id="KW-1185">Reference proteome</keyword>
<evidence type="ECO:0000259" key="2">
    <source>
        <dbReference type="Pfam" id="PF03795"/>
    </source>
</evidence>
<dbReference type="STRING" id="57664.SAMN05661003_102277"/>
<accession>A0A1G6Z320</accession>
<dbReference type="Pfam" id="PF03795">
    <property type="entry name" value="YCII"/>
    <property type="match status" value="1"/>
</dbReference>
<dbReference type="RefSeq" id="WP_092076352.1">
    <property type="nucleotide sequence ID" value="NZ_FNAQ01000002.1"/>
</dbReference>
<evidence type="ECO:0000256" key="1">
    <source>
        <dbReference type="ARBA" id="ARBA00007689"/>
    </source>
</evidence>
<organism evidence="3 4">
    <name type="scientific">Desulfuromonas thiophila</name>
    <dbReference type="NCBI Taxonomy" id="57664"/>
    <lineage>
        <taxon>Bacteria</taxon>
        <taxon>Pseudomonadati</taxon>
        <taxon>Thermodesulfobacteriota</taxon>
        <taxon>Desulfuromonadia</taxon>
        <taxon>Desulfuromonadales</taxon>
        <taxon>Desulfuromonadaceae</taxon>
        <taxon>Desulfuromonas</taxon>
    </lineage>
</organism>
<gene>
    <name evidence="3" type="ORF">SAMN05661003_102277</name>
</gene>
<dbReference type="PANTHER" id="PTHR33606">
    <property type="entry name" value="PROTEIN YCII"/>
    <property type="match status" value="1"/>
</dbReference>
<sequence>MLYVIHAQDKPGQLAVRQQNRPAHVAYLKNLGERLFAAGPTLDEQGDMNGSVVILDCADLAAAQEFARNDPYAQAGLFAQVSIQPWKKVLPEA</sequence>
<dbReference type="Proteomes" id="UP000243205">
    <property type="component" value="Unassembled WGS sequence"/>
</dbReference>
<feature type="domain" description="YCII-related" evidence="2">
    <location>
        <begin position="1"/>
        <end position="87"/>
    </location>
</feature>
<reference evidence="4" key="1">
    <citation type="submission" date="2016-10" db="EMBL/GenBank/DDBJ databases">
        <authorList>
            <person name="Varghese N."/>
            <person name="Submissions S."/>
        </authorList>
    </citation>
    <scope>NUCLEOTIDE SEQUENCE [LARGE SCALE GENOMIC DNA]</scope>
    <source>
        <strain evidence="4">DSM 8987</strain>
    </source>
</reference>
<name>A0A1G6Z320_9BACT</name>
<dbReference type="InterPro" id="IPR051807">
    <property type="entry name" value="Sec-metab_biosynth-assoc"/>
</dbReference>
<dbReference type="Gene3D" id="3.30.70.1060">
    <property type="entry name" value="Dimeric alpha+beta barrel"/>
    <property type="match status" value="1"/>
</dbReference>